<name>A0A5B8RLH3_9ZZZZ</name>
<dbReference type="AlphaFoldDB" id="A0A5B8RLH3"/>
<dbReference type="PANTHER" id="PTHR37530:SF1">
    <property type="entry name" value="OUTER MEMBRANE PROTEIN SLP"/>
    <property type="match status" value="1"/>
</dbReference>
<organism evidence="1">
    <name type="scientific">uncultured organism</name>
    <dbReference type="NCBI Taxonomy" id="155900"/>
    <lineage>
        <taxon>unclassified sequences</taxon>
        <taxon>environmental samples</taxon>
    </lineage>
</organism>
<sequence length="180" mass="19376">MVPRLVGLPLPLGLPCVVKRAAAAALLAGMLAGCAAGPVRETGATREPLPAALVAGGDAVGREVVWGGRVVDRRPDGAGTRLEVLAFPLRGRQQPNVYWGEAGGRFLAVSERVLSTDAYAPGRRVTVRGTVTGLVDVRIGNWRTRWPRLAAEAVYAWPRERDPQREPIQFHLPGRPMFSD</sequence>
<evidence type="ECO:0000313" key="1">
    <source>
        <dbReference type="EMBL" id="QEA07897.1"/>
    </source>
</evidence>
<dbReference type="PROSITE" id="PS51257">
    <property type="entry name" value="PROKAR_LIPOPROTEIN"/>
    <property type="match status" value="1"/>
</dbReference>
<gene>
    <name evidence="1" type="ORF">KBTEX_04263</name>
</gene>
<reference evidence="1" key="1">
    <citation type="submission" date="2019-06" db="EMBL/GenBank/DDBJ databases">
        <authorList>
            <person name="Murdoch R.W."/>
            <person name="Fathepure B."/>
        </authorList>
    </citation>
    <scope>NUCLEOTIDE SEQUENCE</scope>
</reference>
<accession>A0A5B8RLH3</accession>
<dbReference type="GO" id="GO:0019867">
    <property type="term" value="C:outer membrane"/>
    <property type="evidence" value="ECO:0007669"/>
    <property type="project" value="InterPro"/>
</dbReference>
<dbReference type="InterPro" id="IPR004658">
    <property type="entry name" value="OMP_Slp"/>
</dbReference>
<dbReference type="EMBL" id="MN079457">
    <property type="protein sequence ID" value="QEA07897.1"/>
    <property type="molecule type" value="Genomic_DNA"/>
</dbReference>
<dbReference type="Pfam" id="PF03843">
    <property type="entry name" value="Slp"/>
    <property type="match status" value="1"/>
</dbReference>
<protein>
    <submittedName>
        <fullName evidence="1">Uncharacterized protein</fullName>
    </submittedName>
</protein>
<proteinExistence type="predicted"/>
<dbReference type="PANTHER" id="PTHR37530">
    <property type="entry name" value="OUTER MEMBRANE PROTEIN SLP"/>
    <property type="match status" value="1"/>
</dbReference>